<reference evidence="8" key="2">
    <citation type="submission" date="2025-09" db="UniProtKB">
        <authorList>
            <consortium name="Ensembl"/>
        </authorList>
    </citation>
    <scope>IDENTIFICATION</scope>
</reference>
<dbReference type="GO" id="GO:0004674">
    <property type="term" value="F:protein serine/threonine kinase activity"/>
    <property type="evidence" value="ECO:0007669"/>
    <property type="project" value="UniProtKB-KW"/>
</dbReference>
<keyword evidence="6" id="KW-1133">Transmembrane helix</keyword>
<keyword evidence="3" id="KW-0723">Serine/threonine-protein kinase</keyword>
<keyword evidence="4" id="KW-0808">Transferase</keyword>
<evidence type="ECO:0000256" key="4">
    <source>
        <dbReference type="ARBA" id="ARBA00022679"/>
    </source>
</evidence>
<dbReference type="GO" id="GO:0005829">
    <property type="term" value="C:cytosol"/>
    <property type="evidence" value="ECO:0007669"/>
    <property type="project" value="TreeGrafter"/>
</dbReference>
<keyword evidence="5" id="KW-0418">Kinase</keyword>
<dbReference type="PANTHER" id="PTHR47096:SF1">
    <property type="entry name" value="MISSHAPEN LIKE KINASE 1"/>
    <property type="match status" value="1"/>
</dbReference>
<protein>
    <recommendedName>
        <fullName evidence="2">non-specific serine/threonine protein kinase</fullName>
        <ecNumber evidence="2">2.7.11.1</ecNumber>
    </recommendedName>
</protein>
<dbReference type="Ensembl" id="ENSAZOT00000006086.1">
    <property type="protein sequence ID" value="ENSAZOP00000005695.1"/>
    <property type="gene ID" value="ENSAZOG00000003644.1"/>
</dbReference>
<evidence type="ECO:0000313" key="8">
    <source>
        <dbReference type="Ensembl" id="ENSAZOP00000005695.1"/>
    </source>
</evidence>
<evidence type="ECO:0000256" key="1">
    <source>
        <dbReference type="ARBA" id="ARBA00008874"/>
    </source>
</evidence>
<reference evidence="8" key="1">
    <citation type="submission" date="2025-08" db="UniProtKB">
        <authorList>
            <consortium name="Ensembl"/>
        </authorList>
    </citation>
    <scope>IDENTIFICATION</scope>
</reference>
<sequence length="258" mass="29411">LLLDRSGQGKVYGLIARRRFQQMDVLEGLNLLTTISGKRNKLRVYYLSWLRNKILRNDPEVEKKQGWTTVGEMEGCVHYRVVKYERIKFLVIALRCSVEVYAWAPKPYHKFMAFKSFGDLPHRPLLVELTVEEGQRLKVIYGSGAGFHAIDVDSGNTYDVYVPVHVRGGPKINRGGHQNPPKKQKTPLGIPLPAPVGAKLARPWGRRRRLGAVPNFGAPPFNFFGVFLFFFCFFNWGGHHNAWGGPKKPLWLPPLQHP</sequence>
<keyword evidence="6" id="KW-0472">Membrane</keyword>
<evidence type="ECO:0000256" key="2">
    <source>
        <dbReference type="ARBA" id="ARBA00012513"/>
    </source>
</evidence>
<dbReference type="EC" id="2.7.11.1" evidence="2"/>
<dbReference type="SMART" id="SM00036">
    <property type="entry name" value="CNH"/>
    <property type="match status" value="1"/>
</dbReference>
<keyword evidence="9" id="KW-1185">Reference proteome</keyword>
<dbReference type="Pfam" id="PF00780">
    <property type="entry name" value="CNH"/>
    <property type="match status" value="1"/>
</dbReference>
<name>A0A8B9UBJ9_9AVES</name>
<evidence type="ECO:0000313" key="9">
    <source>
        <dbReference type="Proteomes" id="UP000694549"/>
    </source>
</evidence>
<dbReference type="Proteomes" id="UP000694549">
    <property type="component" value="Unplaced"/>
</dbReference>
<dbReference type="InterPro" id="IPR001180">
    <property type="entry name" value="CNH_dom"/>
</dbReference>
<feature type="domain" description="CNH" evidence="7">
    <location>
        <begin position="2"/>
        <end position="258"/>
    </location>
</feature>
<feature type="transmembrane region" description="Helical" evidence="6">
    <location>
        <begin position="216"/>
        <end position="236"/>
    </location>
</feature>
<accession>A0A8B9UBJ9</accession>
<dbReference type="InterPro" id="IPR051700">
    <property type="entry name" value="STE20_Ser-Thr_kinase"/>
</dbReference>
<evidence type="ECO:0000259" key="7">
    <source>
        <dbReference type="SMART" id="SM00036"/>
    </source>
</evidence>
<organism evidence="8 9">
    <name type="scientific">Anas zonorhyncha</name>
    <name type="common">Eastern spot-billed duck</name>
    <dbReference type="NCBI Taxonomy" id="75864"/>
    <lineage>
        <taxon>Eukaryota</taxon>
        <taxon>Metazoa</taxon>
        <taxon>Chordata</taxon>
        <taxon>Craniata</taxon>
        <taxon>Vertebrata</taxon>
        <taxon>Euteleostomi</taxon>
        <taxon>Archelosauria</taxon>
        <taxon>Archosauria</taxon>
        <taxon>Dinosauria</taxon>
        <taxon>Saurischia</taxon>
        <taxon>Theropoda</taxon>
        <taxon>Coelurosauria</taxon>
        <taxon>Aves</taxon>
        <taxon>Neognathae</taxon>
        <taxon>Galloanserae</taxon>
        <taxon>Anseriformes</taxon>
        <taxon>Anatidae</taxon>
        <taxon>Anatinae</taxon>
        <taxon>Anas</taxon>
    </lineage>
</organism>
<proteinExistence type="inferred from homology"/>
<evidence type="ECO:0000256" key="5">
    <source>
        <dbReference type="ARBA" id="ARBA00022777"/>
    </source>
</evidence>
<dbReference type="PANTHER" id="PTHR47096">
    <property type="entry name" value="MISSHAPEN LIKE KINASE 1"/>
    <property type="match status" value="1"/>
</dbReference>
<keyword evidence="6" id="KW-0812">Transmembrane</keyword>
<evidence type="ECO:0000256" key="6">
    <source>
        <dbReference type="SAM" id="Phobius"/>
    </source>
</evidence>
<evidence type="ECO:0000256" key="3">
    <source>
        <dbReference type="ARBA" id="ARBA00022527"/>
    </source>
</evidence>
<comment type="similarity">
    <text evidence="1">Belongs to the protein kinase superfamily. STE Ser/Thr protein kinase family. STE20 subfamily.</text>
</comment>
<dbReference type="AlphaFoldDB" id="A0A8B9UBJ9"/>